<reference evidence="2 3" key="1">
    <citation type="journal article" date="2019" name="Int. J. Syst. Evol. Microbiol.">
        <title>The Global Catalogue of Microorganisms (GCM) 10K type strain sequencing project: providing services to taxonomists for standard genome sequencing and annotation.</title>
        <authorList>
            <consortium name="The Broad Institute Genomics Platform"/>
            <consortium name="The Broad Institute Genome Sequencing Center for Infectious Disease"/>
            <person name="Wu L."/>
            <person name="Ma J."/>
        </authorList>
    </citation>
    <scope>NUCLEOTIDE SEQUENCE [LARGE SCALE GENOMIC DNA]</scope>
    <source>
        <strain evidence="2 3">DSM 29988</strain>
    </source>
</reference>
<sequence>MNPPTRRRFLAALGASALVTTAGCLSGIQDRPSYDGTWSRYGADDARTGATPGEGPTGDLYSAWRAEVFEGFPTSSPVVADGVVYHLHTRGGYDTDHESVVSAFDASTGDEQWRTTVSVADRDETRFHHDSVVVQFDRIYARTFEGLHALDTDGNLRWTEPIPTTDQPWPIVAPPIVSDGLAITATYGDREPPVQVVALDAETGDPVWEAGFSTRQLPWTLSAFGDTVYVPFFGGESGLVGLDVATGERLWEKSMPIAGPVTITNEVILTTLSENVAGSDSDQRYVVAFDRRSRELRWKHAARKWSTTGVATAAGLVYYCDDNRLLARRLDTGEVAWSFGPDPLVLFDWTPAITGATIYVVAEHLDEERTPNYLYALDTSTGEVRGSGKLPVSASPSGLALVDGAFYVAFGNGELRCYESCGVELAEECLLG</sequence>
<dbReference type="Pfam" id="PF13360">
    <property type="entry name" value="PQQ_2"/>
    <property type="match status" value="1"/>
</dbReference>
<name>A0ABD5ZHF8_9EURY</name>
<evidence type="ECO:0000313" key="3">
    <source>
        <dbReference type="Proteomes" id="UP001596481"/>
    </source>
</evidence>
<dbReference type="SMART" id="SM00564">
    <property type="entry name" value="PQQ"/>
    <property type="match status" value="7"/>
</dbReference>
<proteinExistence type="predicted"/>
<dbReference type="InterPro" id="IPR015943">
    <property type="entry name" value="WD40/YVTN_repeat-like_dom_sf"/>
</dbReference>
<dbReference type="InterPro" id="IPR002372">
    <property type="entry name" value="PQQ_rpt_dom"/>
</dbReference>
<dbReference type="PROSITE" id="PS51257">
    <property type="entry name" value="PROKAR_LIPOPROTEIN"/>
    <property type="match status" value="1"/>
</dbReference>
<dbReference type="Proteomes" id="UP001596481">
    <property type="component" value="Unassembled WGS sequence"/>
</dbReference>
<organism evidence="2 3">
    <name type="scientific">Haloferax namakaokahaiae</name>
    <dbReference type="NCBI Taxonomy" id="1748331"/>
    <lineage>
        <taxon>Archaea</taxon>
        <taxon>Methanobacteriati</taxon>
        <taxon>Methanobacteriota</taxon>
        <taxon>Stenosarchaea group</taxon>
        <taxon>Halobacteria</taxon>
        <taxon>Halobacteriales</taxon>
        <taxon>Haloferacaceae</taxon>
        <taxon>Haloferax</taxon>
    </lineage>
</organism>
<evidence type="ECO:0000313" key="2">
    <source>
        <dbReference type="EMBL" id="MFC7204614.1"/>
    </source>
</evidence>
<keyword evidence="3" id="KW-1185">Reference proteome</keyword>
<gene>
    <name evidence="2" type="ORF">ACFQJC_13925</name>
</gene>
<evidence type="ECO:0000259" key="1">
    <source>
        <dbReference type="Pfam" id="PF13360"/>
    </source>
</evidence>
<protein>
    <submittedName>
        <fullName evidence="2">PQQ-binding-like beta-propeller repeat protein</fullName>
    </submittedName>
</protein>
<comment type="caution">
    <text evidence="2">The sequence shown here is derived from an EMBL/GenBank/DDBJ whole genome shotgun (WGS) entry which is preliminary data.</text>
</comment>
<dbReference type="RefSeq" id="WP_390224458.1">
    <property type="nucleotide sequence ID" value="NZ_JBHTAA010000005.1"/>
</dbReference>
<dbReference type="PANTHER" id="PTHR34512:SF30">
    <property type="entry name" value="OUTER MEMBRANE PROTEIN ASSEMBLY FACTOR BAMB"/>
    <property type="match status" value="1"/>
</dbReference>
<dbReference type="Gene3D" id="2.130.10.10">
    <property type="entry name" value="YVTN repeat-like/Quinoprotein amine dehydrogenase"/>
    <property type="match status" value="2"/>
</dbReference>
<accession>A0ABD5ZHF8</accession>
<dbReference type="InterPro" id="IPR018391">
    <property type="entry name" value="PQQ_b-propeller_rpt"/>
</dbReference>
<dbReference type="InterPro" id="IPR011047">
    <property type="entry name" value="Quinoprotein_ADH-like_sf"/>
</dbReference>
<feature type="domain" description="Pyrrolo-quinoline quinone repeat" evidence="1">
    <location>
        <begin position="98"/>
        <end position="338"/>
    </location>
</feature>
<dbReference type="PANTHER" id="PTHR34512">
    <property type="entry name" value="CELL SURFACE PROTEIN"/>
    <property type="match status" value="1"/>
</dbReference>
<dbReference type="AlphaFoldDB" id="A0ABD5ZHF8"/>
<dbReference type="SUPFAM" id="SSF50998">
    <property type="entry name" value="Quinoprotein alcohol dehydrogenase-like"/>
    <property type="match status" value="1"/>
</dbReference>
<dbReference type="EMBL" id="JBHTAA010000005">
    <property type="protein sequence ID" value="MFC7204614.1"/>
    <property type="molecule type" value="Genomic_DNA"/>
</dbReference>